<evidence type="ECO:0000259" key="4">
    <source>
        <dbReference type="PROSITE" id="PS50893"/>
    </source>
</evidence>
<evidence type="ECO:0000313" key="5">
    <source>
        <dbReference type="EMBL" id="GAI78753.1"/>
    </source>
</evidence>
<dbReference type="InterPro" id="IPR027417">
    <property type="entry name" value="P-loop_NTPase"/>
</dbReference>
<evidence type="ECO:0000256" key="1">
    <source>
        <dbReference type="ARBA" id="ARBA00022448"/>
    </source>
</evidence>
<keyword evidence="2" id="KW-0547">Nucleotide-binding</keyword>
<dbReference type="EMBL" id="BARW01006642">
    <property type="protein sequence ID" value="GAI78753.1"/>
    <property type="molecule type" value="Genomic_DNA"/>
</dbReference>
<dbReference type="InterPro" id="IPR017871">
    <property type="entry name" value="ABC_transporter-like_CS"/>
</dbReference>
<dbReference type="Pfam" id="PF00005">
    <property type="entry name" value="ABC_tran"/>
    <property type="match status" value="1"/>
</dbReference>
<organism evidence="5">
    <name type="scientific">marine sediment metagenome</name>
    <dbReference type="NCBI Taxonomy" id="412755"/>
    <lineage>
        <taxon>unclassified sequences</taxon>
        <taxon>metagenomes</taxon>
        <taxon>ecological metagenomes</taxon>
    </lineage>
</organism>
<dbReference type="PANTHER" id="PTHR42939">
    <property type="entry name" value="ABC TRANSPORTER ATP-BINDING PROTEIN ALBC-RELATED"/>
    <property type="match status" value="1"/>
</dbReference>
<dbReference type="InterPro" id="IPR051782">
    <property type="entry name" value="ABC_Transporter_VariousFunc"/>
</dbReference>
<dbReference type="GO" id="GO:0016887">
    <property type="term" value="F:ATP hydrolysis activity"/>
    <property type="evidence" value="ECO:0007669"/>
    <property type="project" value="InterPro"/>
</dbReference>
<dbReference type="GO" id="GO:0005524">
    <property type="term" value="F:ATP binding"/>
    <property type="evidence" value="ECO:0007669"/>
    <property type="project" value="UniProtKB-KW"/>
</dbReference>
<dbReference type="InterPro" id="IPR003593">
    <property type="entry name" value="AAA+_ATPase"/>
</dbReference>
<dbReference type="PANTHER" id="PTHR42939:SF1">
    <property type="entry name" value="ABC TRANSPORTER ATP-BINDING PROTEIN ALBC-RELATED"/>
    <property type="match status" value="1"/>
</dbReference>
<dbReference type="CDD" id="cd03230">
    <property type="entry name" value="ABC_DR_subfamily_A"/>
    <property type="match status" value="1"/>
</dbReference>
<evidence type="ECO:0000256" key="2">
    <source>
        <dbReference type="ARBA" id="ARBA00022741"/>
    </source>
</evidence>
<dbReference type="AlphaFoldDB" id="X1RDU9"/>
<keyword evidence="1" id="KW-0813">Transport</keyword>
<name>X1RDU9_9ZZZZ</name>
<gene>
    <name evidence="5" type="ORF">S12H4_13950</name>
</gene>
<proteinExistence type="predicted"/>
<accession>X1RDU9</accession>
<dbReference type="InterPro" id="IPR003439">
    <property type="entry name" value="ABC_transporter-like_ATP-bd"/>
</dbReference>
<dbReference type="SMART" id="SM00382">
    <property type="entry name" value="AAA"/>
    <property type="match status" value="1"/>
</dbReference>
<evidence type="ECO:0000256" key="3">
    <source>
        <dbReference type="ARBA" id="ARBA00022840"/>
    </source>
</evidence>
<protein>
    <recommendedName>
        <fullName evidence="4">ABC transporter domain-containing protein</fullName>
    </recommendedName>
</protein>
<comment type="caution">
    <text evidence="5">The sequence shown here is derived from an EMBL/GenBank/DDBJ whole genome shotgun (WGS) entry which is preliminary data.</text>
</comment>
<sequence length="247" mass="28124">MKTLVIKNLKKKFSNVWAVKNLNLELNPGEIFVLLGPNGAGKTTTLKLIAGLLHLTDGEIYIKEIDIKKEPIKAKSLIGYIPDEPFIYNKLTGREFINFIAGIYKIKRENYEKKMEDLFKKFEIGDWIDEFSESYSHGMKQKVIMCQLFLHNPDLILIDEPLVGLDPKSSMTVRECFFDLKNKGKTLFICTHTLSFAKEIASRIGIINAGELKFIGSLEELSRISGAKDIEEIYLKLTEESVSVDIK</sequence>
<keyword evidence="3" id="KW-0067">ATP-binding</keyword>
<dbReference type="PROSITE" id="PS50893">
    <property type="entry name" value="ABC_TRANSPORTER_2"/>
    <property type="match status" value="1"/>
</dbReference>
<reference evidence="5" key="1">
    <citation type="journal article" date="2014" name="Front. Microbiol.">
        <title>High frequency of phylogenetically diverse reductive dehalogenase-homologous genes in deep subseafloor sedimentary metagenomes.</title>
        <authorList>
            <person name="Kawai M."/>
            <person name="Futagami T."/>
            <person name="Toyoda A."/>
            <person name="Takaki Y."/>
            <person name="Nishi S."/>
            <person name="Hori S."/>
            <person name="Arai W."/>
            <person name="Tsubouchi T."/>
            <person name="Morono Y."/>
            <person name="Uchiyama I."/>
            <person name="Ito T."/>
            <person name="Fujiyama A."/>
            <person name="Inagaki F."/>
            <person name="Takami H."/>
        </authorList>
    </citation>
    <scope>NUCLEOTIDE SEQUENCE</scope>
    <source>
        <strain evidence="5">Expedition CK06-06</strain>
    </source>
</reference>
<dbReference type="PROSITE" id="PS00211">
    <property type="entry name" value="ABC_TRANSPORTER_1"/>
    <property type="match status" value="1"/>
</dbReference>
<dbReference type="SUPFAM" id="SSF52540">
    <property type="entry name" value="P-loop containing nucleoside triphosphate hydrolases"/>
    <property type="match status" value="1"/>
</dbReference>
<dbReference type="Gene3D" id="3.40.50.300">
    <property type="entry name" value="P-loop containing nucleotide triphosphate hydrolases"/>
    <property type="match status" value="1"/>
</dbReference>
<feature type="domain" description="ABC transporter" evidence="4">
    <location>
        <begin position="4"/>
        <end position="234"/>
    </location>
</feature>